<evidence type="ECO:0000313" key="1">
    <source>
        <dbReference type="EMBL" id="KAK3700786.1"/>
    </source>
</evidence>
<accession>A0ACC3MQX8</accession>
<comment type="caution">
    <text evidence="1">The sequence shown here is derived from an EMBL/GenBank/DDBJ whole genome shotgun (WGS) entry which is preliminary data.</text>
</comment>
<organism evidence="1 2">
    <name type="scientific">Vermiconidia calcicola</name>
    <dbReference type="NCBI Taxonomy" id="1690605"/>
    <lineage>
        <taxon>Eukaryota</taxon>
        <taxon>Fungi</taxon>
        <taxon>Dikarya</taxon>
        <taxon>Ascomycota</taxon>
        <taxon>Pezizomycotina</taxon>
        <taxon>Dothideomycetes</taxon>
        <taxon>Dothideomycetidae</taxon>
        <taxon>Mycosphaerellales</taxon>
        <taxon>Extremaceae</taxon>
        <taxon>Vermiconidia</taxon>
    </lineage>
</organism>
<dbReference type="Proteomes" id="UP001281147">
    <property type="component" value="Unassembled WGS sequence"/>
</dbReference>
<reference evidence="1" key="1">
    <citation type="submission" date="2023-07" db="EMBL/GenBank/DDBJ databases">
        <title>Black Yeasts Isolated from many extreme environments.</title>
        <authorList>
            <person name="Coleine C."/>
            <person name="Stajich J.E."/>
            <person name="Selbmann L."/>
        </authorList>
    </citation>
    <scope>NUCLEOTIDE SEQUENCE</scope>
    <source>
        <strain evidence="1">CCFEE 5714</strain>
    </source>
</reference>
<sequence>MSSSPSKTPGLQPTDGGSQVVSPQDASMPDGGIQTGGNAAAGPAVGAQVVSSQDTSMPDGGSQTSANTAAPPAVGGQSNKRKRSDEPTSEEAATTATNSGVTSATPETASPSQMYTDSRNKVLHLLVAACALLGYIKEREAQLLRGFVIGFYSRQDYLVVVNCLDDLSDSMRVNRPASSTFPLQPIFRNGMVKALLGGDFYSKVRYASLLLRHALQILQVFDGTKANDLRSIMGDCQMW</sequence>
<evidence type="ECO:0000313" key="2">
    <source>
        <dbReference type="Proteomes" id="UP001281147"/>
    </source>
</evidence>
<keyword evidence="2" id="KW-1185">Reference proteome</keyword>
<gene>
    <name evidence="1" type="ORF">LTR37_015758</name>
</gene>
<dbReference type="EMBL" id="JAUTXU010000180">
    <property type="protein sequence ID" value="KAK3700786.1"/>
    <property type="molecule type" value="Genomic_DNA"/>
</dbReference>
<protein>
    <submittedName>
        <fullName evidence="1">Uncharacterized protein</fullName>
    </submittedName>
</protein>
<name>A0ACC3MQX8_9PEZI</name>
<proteinExistence type="predicted"/>